<gene>
    <name evidence="1" type="ORF">GARC_4232</name>
</gene>
<accession>K6XKI0</accession>
<keyword evidence="2" id="KW-1185">Reference proteome</keyword>
<dbReference type="EMBL" id="BAEO01000060">
    <property type="protein sequence ID" value="GAC21174.1"/>
    <property type="molecule type" value="Genomic_DNA"/>
</dbReference>
<proteinExistence type="predicted"/>
<organism evidence="1 2">
    <name type="scientific">Paraglaciecola arctica BSs20135</name>
    <dbReference type="NCBI Taxonomy" id="493475"/>
    <lineage>
        <taxon>Bacteria</taxon>
        <taxon>Pseudomonadati</taxon>
        <taxon>Pseudomonadota</taxon>
        <taxon>Gammaproteobacteria</taxon>
        <taxon>Alteromonadales</taxon>
        <taxon>Alteromonadaceae</taxon>
        <taxon>Paraglaciecola</taxon>
    </lineage>
</organism>
<dbReference type="STRING" id="493475.GARC_4232"/>
<dbReference type="Proteomes" id="UP000006327">
    <property type="component" value="Unassembled WGS sequence"/>
</dbReference>
<evidence type="ECO:0000313" key="2">
    <source>
        <dbReference type="Proteomes" id="UP000006327"/>
    </source>
</evidence>
<comment type="caution">
    <text evidence="1">The sequence shown here is derived from an EMBL/GenBank/DDBJ whole genome shotgun (WGS) entry which is preliminary data.</text>
</comment>
<dbReference type="AlphaFoldDB" id="K6XKI0"/>
<protein>
    <submittedName>
        <fullName evidence="1">Uncharacterized protein</fullName>
    </submittedName>
</protein>
<evidence type="ECO:0000313" key="1">
    <source>
        <dbReference type="EMBL" id="GAC21174.1"/>
    </source>
</evidence>
<name>K6XKI0_9ALTE</name>
<sequence length="49" mass="5451">MITVIFVTEAFLAPEYYSATNQTSNVKPSMLVGLYKVVYIVKVLIGKLP</sequence>
<reference evidence="1 2" key="1">
    <citation type="journal article" date="2017" name="Antonie Van Leeuwenhoek">
        <title>Rhizobium rhizosphaerae sp. nov., a novel species isolated from rice rhizosphere.</title>
        <authorList>
            <person name="Zhao J.J."/>
            <person name="Zhang J."/>
            <person name="Zhang R.J."/>
            <person name="Zhang C.W."/>
            <person name="Yin H.Q."/>
            <person name="Zhang X.X."/>
        </authorList>
    </citation>
    <scope>NUCLEOTIDE SEQUENCE [LARGE SCALE GENOMIC DNA]</scope>
    <source>
        <strain evidence="1 2">BSs20135</strain>
    </source>
</reference>